<gene>
    <name evidence="2" type="ORF">ODALV1_LOCUS9999</name>
</gene>
<evidence type="ECO:0000313" key="2">
    <source>
        <dbReference type="EMBL" id="CAL8098621.1"/>
    </source>
</evidence>
<organism evidence="2 3">
    <name type="scientific">Orchesella dallaii</name>
    <dbReference type="NCBI Taxonomy" id="48710"/>
    <lineage>
        <taxon>Eukaryota</taxon>
        <taxon>Metazoa</taxon>
        <taxon>Ecdysozoa</taxon>
        <taxon>Arthropoda</taxon>
        <taxon>Hexapoda</taxon>
        <taxon>Collembola</taxon>
        <taxon>Entomobryomorpha</taxon>
        <taxon>Entomobryoidea</taxon>
        <taxon>Orchesellidae</taxon>
        <taxon>Orchesellinae</taxon>
        <taxon>Orchesella</taxon>
    </lineage>
</organism>
<proteinExistence type="predicted"/>
<protein>
    <submittedName>
        <fullName evidence="2">Uncharacterized protein</fullName>
    </submittedName>
</protein>
<dbReference type="Proteomes" id="UP001642540">
    <property type="component" value="Unassembled WGS sequence"/>
</dbReference>
<name>A0ABP1QD59_9HEXA</name>
<dbReference type="EMBL" id="CAXLJM020000030">
    <property type="protein sequence ID" value="CAL8098621.1"/>
    <property type="molecule type" value="Genomic_DNA"/>
</dbReference>
<accession>A0ABP1QD59</accession>
<evidence type="ECO:0000256" key="1">
    <source>
        <dbReference type="SAM" id="MobiDB-lite"/>
    </source>
</evidence>
<feature type="region of interest" description="Disordered" evidence="1">
    <location>
        <begin position="17"/>
        <end position="46"/>
    </location>
</feature>
<keyword evidence="3" id="KW-1185">Reference proteome</keyword>
<reference evidence="2 3" key="1">
    <citation type="submission" date="2024-08" db="EMBL/GenBank/DDBJ databases">
        <authorList>
            <person name="Cucini C."/>
            <person name="Frati F."/>
        </authorList>
    </citation>
    <scope>NUCLEOTIDE SEQUENCE [LARGE SCALE GENOMIC DNA]</scope>
</reference>
<evidence type="ECO:0000313" key="3">
    <source>
        <dbReference type="Proteomes" id="UP001642540"/>
    </source>
</evidence>
<sequence>MSPRPFTAESLKIIDQRRLAQKQGGKEEPGSRIDKSGVGSNHPDIRLRTDTQLPKHMRLFFTPDMTNIPLNNFVYYISNLKLSWSSQETSNTVSGIYVVSAIKDKYYDCHELGDNRGSFCAWGSCPDGWKTVKWDNGCVSIGTIVQRCCIHE</sequence>
<feature type="compositionally biased region" description="Basic and acidic residues" evidence="1">
    <location>
        <begin position="17"/>
        <end position="35"/>
    </location>
</feature>
<comment type="caution">
    <text evidence="2">The sequence shown here is derived from an EMBL/GenBank/DDBJ whole genome shotgun (WGS) entry which is preliminary data.</text>
</comment>